<dbReference type="AlphaFoldDB" id="T0S483"/>
<dbReference type="EMBL" id="JH767144">
    <property type="protein sequence ID" value="EQC37472.1"/>
    <property type="molecule type" value="Genomic_DNA"/>
</dbReference>
<dbReference type="OMA" id="RRAGYLW"/>
<reference evidence="2 3" key="1">
    <citation type="submission" date="2012-04" db="EMBL/GenBank/DDBJ databases">
        <title>The Genome Sequence of Saprolegnia declina VS20.</title>
        <authorList>
            <consortium name="The Broad Institute Genome Sequencing Platform"/>
            <person name="Russ C."/>
            <person name="Nusbaum C."/>
            <person name="Tyler B."/>
            <person name="van West P."/>
            <person name="Dieguez-Uribeondo J."/>
            <person name="de Bruijn I."/>
            <person name="Tripathy S."/>
            <person name="Jiang R."/>
            <person name="Young S.K."/>
            <person name="Zeng Q."/>
            <person name="Gargeya S."/>
            <person name="Fitzgerald M."/>
            <person name="Haas B."/>
            <person name="Abouelleil A."/>
            <person name="Alvarado L."/>
            <person name="Arachchi H.M."/>
            <person name="Berlin A."/>
            <person name="Chapman S.B."/>
            <person name="Goldberg J."/>
            <person name="Griggs A."/>
            <person name="Gujja S."/>
            <person name="Hansen M."/>
            <person name="Howarth C."/>
            <person name="Imamovic A."/>
            <person name="Larimer J."/>
            <person name="McCowen C."/>
            <person name="Montmayeur A."/>
            <person name="Murphy C."/>
            <person name="Neiman D."/>
            <person name="Pearson M."/>
            <person name="Priest M."/>
            <person name="Roberts A."/>
            <person name="Saif S."/>
            <person name="Shea T."/>
            <person name="Sisk P."/>
            <person name="Sykes S."/>
            <person name="Wortman J."/>
            <person name="Nusbaum C."/>
            <person name="Birren B."/>
        </authorList>
    </citation>
    <scope>NUCLEOTIDE SEQUENCE [LARGE SCALE GENOMIC DNA]</scope>
    <source>
        <strain evidence="2 3">VS20</strain>
    </source>
</reference>
<dbReference type="RefSeq" id="XP_008608992.1">
    <property type="nucleotide sequence ID" value="XM_008610770.1"/>
</dbReference>
<gene>
    <name evidence="2" type="ORF">SDRG_05075</name>
</gene>
<protein>
    <submittedName>
        <fullName evidence="2">Uncharacterized protein</fullName>
    </submittedName>
</protein>
<dbReference type="VEuPathDB" id="FungiDB:SDRG_05075"/>
<dbReference type="InParanoid" id="T0S483"/>
<accession>T0S483</accession>
<proteinExistence type="predicted"/>
<evidence type="ECO:0000256" key="1">
    <source>
        <dbReference type="SAM" id="MobiDB-lite"/>
    </source>
</evidence>
<dbReference type="GeneID" id="19945802"/>
<organism evidence="2 3">
    <name type="scientific">Saprolegnia diclina (strain VS20)</name>
    <dbReference type="NCBI Taxonomy" id="1156394"/>
    <lineage>
        <taxon>Eukaryota</taxon>
        <taxon>Sar</taxon>
        <taxon>Stramenopiles</taxon>
        <taxon>Oomycota</taxon>
        <taxon>Saprolegniomycetes</taxon>
        <taxon>Saprolegniales</taxon>
        <taxon>Saprolegniaceae</taxon>
        <taxon>Saprolegnia</taxon>
    </lineage>
</organism>
<name>T0S483_SAPDV</name>
<feature type="region of interest" description="Disordered" evidence="1">
    <location>
        <begin position="1"/>
        <end position="28"/>
    </location>
</feature>
<keyword evidence="3" id="KW-1185">Reference proteome</keyword>
<sequence>MTEPPTPIESRRERKRLRDPRAKQAARQRMLDETSALQTSIASLTRTLLAKKEAAPKHRLLPWQEVATTLRTATAKSYERTHDLQRRVAQHHQLAQALYGWVASLHRAPGRSPALAAWRDVRLPWNPNVRRAGYLWLAEYMLAATDDQVADTLFPAPPDEVVSAEWSPIGGRVVSQFVLDGSLAEVATAAWSFSQALPTILHATHGCVHNVFHIQEAKREMCYNHEAFPAVKRNHTW</sequence>
<evidence type="ECO:0000313" key="2">
    <source>
        <dbReference type="EMBL" id="EQC37472.1"/>
    </source>
</evidence>
<dbReference type="OrthoDB" id="10388389at2759"/>
<evidence type="ECO:0000313" key="3">
    <source>
        <dbReference type="Proteomes" id="UP000030762"/>
    </source>
</evidence>
<dbReference type="Proteomes" id="UP000030762">
    <property type="component" value="Unassembled WGS sequence"/>
</dbReference>